<keyword evidence="6 11" id="KW-0418">Kinase</keyword>
<keyword evidence="12" id="KW-1185">Reference proteome</keyword>
<keyword evidence="5" id="KW-0547">Nucleotide-binding</keyword>
<sequence>MCRPVAFYLVCIILVVLLPSFVFATIVLNRTNEAQKRAVEALLQASTGSVNKVIDREVSSMLSMLAFFSTSLHLQNGDYRSLQEQADKALAGTDAHLVVIGPDYQLRLNTRVPYGTELGETADRVTAEKAFATDRPAVSNLFFGRAAQKWVFNVHQPVRLGSGERLLLTLTQDADHLLKVVNRDILSPEWNAAVLDDSGNVIVSTDPGTTTGKPFFLQVVPALRIGIGTARYKDVDYQVVTDFTPLTGWKVVAWAKTSDVQATATSSLMWLAAGGAVIATLATAGAVFIARFLSRDVRMLARDAMRLGLGERVPPRRHVIAELDTVSKALSEAAEARLQAENEIRFLMREVAHRAKNQLTVIQAMLNQSVGGACSATDFAEAFRKRLAGLARSTDLMIANAAQGVELGELTRNQLAPFMPEDGKRARVSGPSIRLDSQASQTLGMALHELATNAVKYGAFANERGVVEFSWSVEGERLALVWRERNADIAPDHAEHAPKGFGSLVLERMLGIALQAQLERLVHADGIEWRMSIPLSRLRNEEAASADGHGDA</sequence>
<evidence type="ECO:0000256" key="8">
    <source>
        <dbReference type="SAM" id="Coils"/>
    </source>
</evidence>
<gene>
    <name evidence="11" type="ORF">C7449_102247</name>
</gene>
<keyword evidence="9" id="KW-1133">Transmembrane helix</keyword>
<dbReference type="PANTHER" id="PTHR41523">
    <property type="entry name" value="TWO-COMPONENT SYSTEM SENSOR PROTEIN"/>
    <property type="match status" value="1"/>
</dbReference>
<dbReference type="SMART" id="SM00911">
    <property type="entry name" value="HWE_HK"/>
    <property type="match status" value="1"/>
</dbReference>
<keyword evidence="8" id="KW-0175">Coiled coil</keyword>
<protein>
    <recommendedName>
        <fullName evidence="2">histidine kinase</fullName>
        <ecNumber evidence="2">2.7.13.3</ecNumber>
    </recommendedName>
</protein>
<dbReference type="EMBL" id="PZZZ01000002">
    <property type="protein sequence ID" value="PTM97376.1"/>
    <property type="molecule type" value="Genomic_DNA"/>
</dbReference>
<dbReference type="EC" id="2.7.13.3" evidence="2"/>
<dbReference type="Proteomes" id="UP000241247">
    <property type="component" value="Unassembled WGS sequence"/>
</dbReference>
<name>A0A2T5BEG5_MYCDI</name>
<evidence type="ECO:0000256" key="9">
    <source>
        <dbReference type="SAM" id="Phobius"/>
    </source>
</evidence>
<dbReference type="Gene3D" id="3.30.565.10">
    <property type="entry name" value="Histidine kinase-like ATPase, C-terminal domain"/>
    <property type="match status" value="1"/>
</dbReference>
<dbReference type="Pfam" id="PF07536">
    <property type="entry name" value="HWE_HK"/>
    <property type="match status" value="1"/>
</dbReference>
<dbReference type="GO" id="GO:0004673">
    <property type="term" value="F:protein histidine kinase activity"/>
    <property type="evidence" value="ECO:0007669"/>
    <property type="project" value="UniProtKB-EC"/>
</dbReference>
<evidence type="ECO:0000259" key="10">
    <source>
        <dbReference type="SMART" id="SM00911"/>
    </source>
</evidence>
<feature type="coiled-coil region" evidence="8">
    <location>
        <begin position="323"/>
        <end position="350"/>
    </location>
</feature>
<evidence type="ECO:0000256" key="6">
    <source>
        <dbReference type="ARBA" id="ARBA00022777"/>
    </source>
</evidence>
<feature type="domain" description="Signal transduction histidine kinase HWE region" evidence="10">
    <location>
        <begin position="350"/>
        <end position="432"/>
    </location>
</feature>
<evidence type="ECO:0000313" key="12">
    <source>
        <dbReference type="Proteomes" id="UP000241247"/>
    </source>
</evidence>
<evidence type="ECO:0000256" key="2">
    <source>
        <dbReference type="ARBA" id="ARBA00012438"/>
    </source>
</evidence>
<keyword evidence="4" id="KW-0808">Transferase</keyword>
<dbReference type="AlphaFoldDB" id="A0A2T5BEG5"/>
<dbReference type="GO" id="GO:0005524">
    <property type="term" value="F:ATP binding"/>
    <property type="evidence" value="ECO:0007669"/>
    <property type="project" value="UniProtKB-KW"/>
</dbReference>
<organism evidence="11 12">
    <name type="scientific">Mycoplana dimorpha</name>
    <dbReference type="NCBI Taxonomy" id="28320"/>
    <lineage>
        <taxon>Bacteria</taxon>
        <taxon>Pseudomonadati</taxon>
        <taxon>Pseudomonadota</taxon>
        <taxon>Alphaproteobacteria</taxon>
        <taxon>Hyphomicrobiales</taxon>
        <taxon>Rhizobiaceae</taxon>
        <taxon>Mycoplana</taxon>
    </lineage>
</organism>
<comment type="catalytic activity">
    <reaction evidence="1">
        <text>ATP + protein L-histidine = ADP + protein N-phospho-L-histidine.</text>
        <dbReference type="EC" id="2.7.13.3"/>
    </reaction>
</comment>
<evidence type="ECO:0000256" key="3">
    <source>
        <dbReference type="ARBA" id="ARBA00022553"/>
    </source>
</evidence>
<accession>A0A2T5BEG5</accession>
<keyword evidence="3" id="KW-0597">Phosphoprotein</keyword>
<dbReference type="InterPro" id="IPR036890">
    <property type="entry name" value="HATPase_C_sf"/>
</dbReference>
<evidence type="ECO:0000313" key="11">
    <source>
        <dbReference type="EMBL" id="PTM97376.1"/>
    </source>
</evidence>
<keyword evidence="9" id="KW-0472">Membrane</keyword>
<proteinExistence type="predicted"/>
<dbReference type="OrthoDB" id="341208at2"/>
<evidence type="ECO:0000256" key="4">
    <source>
        <dbReference type="ARBA" id="ARBA00022679"/>
    </source>
</evidence>
<reference evidence="11 12" key="1">
    <citation type="submission" date="2018-04" db="EMBL/GenBank/DDBJ databases">
        <title>Genomic Encyclopedia of Type Strains, Phase IV (KMG-IV): sequencing the most valuable type-strain genomes for metagenomic binning, comparative biology and taxonomic classification.</title>
        <authorList>
            <person name="Goeker M."/>
        </authorList>
    </citation>
    <scope>NUCLEOTIDE SEQUENCE [LARGE SCALE GENOMIC DNA]</scope>
    <source>
        <strain evidence="11 12">DSM 7138</strain>
    </source>
</reference>
<keyword evidence="7" id="KW-0067">ATP-binding</keyword>
<keyword evidence="9" id="KW-0812">Transmembrane</keyword>
<evidence type="ECO:0000256" key="7">
    <source>
        <dbReference type="ARBA" id="ARBA00022840"/>
    </source>
</evidence>
<feature type="transmembrane region" description="Helical" evidence="9">
    <location>
        <begin position="268"/>
        <end position="293"/>
    </location>
</feature>
<evidence type="ECO:0000256" key="1">
    <source>
        <dbReference type="ARBA" id="ARBA00000085"/>
    </source>
</evidence>
<evidence type="ECO:0000256" key="5">
    <source>
        <dbReference type="ARBA" id="ARBA00022741"/>
    </source>
</evidence>
<dbReference type="PANTHER" id="PTHR41523:SF7">
    <property type="entry name" value="HISTIDINE KINASE"/>
    <property type="match status" value="1"/>
</dbReference>
<comment type="caution">
    <text evidence="11">The sequence shown here is derived from an EMBL/GenBank/DDBJ whole genome shotgun (WGS) entry which is preliminary data.</text>
</comment>
<dbReference type="InterPro" id="IPR011102">
    <property type="entry name" value="Sig_transdc_His_kinase_HWE"/>
</dbReference>